<gene>
    <name evidence="7" type="ORF">ACFOZ0_28160</name>
</gene>
<dbReference type="PROSITE" id="PS50931">
    <property type="entry name" value="HTH_LYSR"/>
    <property type="match status" value="1"/>
</dbReference>
<keyword evidence="3" id="KW-0238">DNA-binding</keyword>
<organism evidence="7 8">
    <name type="scientific">Streptomyces yaanensis</name>
    <dbReference type="NCBI Taxonomy" id="1142239"/>
    <lineage>
        <taxon>Bacteria</taxon>
        <taxon>Bacillati</taxon>
        <taxon>Actinomycetota</taxon>
        <taxon>Actinomycetes</taxon>
        <taxon>Kitasatosporales</taxon>
        <taxon>Streptomycetaceae</taxon>
        <taxon>Streptomyces</taxon>
    </lineage>
</organism>
<evidence type="ECO:0000313" key="7">
    <source>
        <dbReference type="EMBL" id="MFC3577086.1"/>
    </source>
</evidence>
<evidence type="ECO:0000256" key="3">
    <source>
        <dbReference type="ARBA" id="ARBA00023125"/>
    </source>
</evidence>
<sequence length="318" mass="34723">MDQRIELRHLRYFLAVAEELHFGRAAQRLNIAQPALSQQIRQLEKIVGVELFRRTSRSVRLTDAGATFQPRARDLLGRLAADVDEAGRVGRGEAGRLDVAFITSATAIVSERLREFSRCRPDVQVKLHDGFTVDVLAALERGTADIGIVRDAEKRDDIDLSLLTTERFVAVIPTDHPAARADHVAAKALAADPLILFPRSAGAQAFDVNTQPLRDAGIDVQVAQECSNWHTIIMFVAAGLGVTIAPYSVTTLLPAGAQRLELDGPPTMSRIFMATRRGDNRPLVQAFIAASESVTGRGHDRTTRARGGAGSQPVLRRR</sequence>
<dbReference type="CDD" id="cd08414">
    <property type="entry name" value="PBP2_LTTR_aromatics_like"/>
    <property type="match status" value="1"/>
</dbReference>
<reference evidence="8" key="1">
    <citation type="journal article" date="2019" name="Int. J. Syst. Evol. Microbiol.">
        <title>The Global Catalogue of Microorganisms (GCM) 10K type strain sequencing project: providing services to taxonomists for standard genome sequencing and annotation.</title>
        <authorList>
            <consortium name="The Broad Institute Genomics Platform"/>
            <consortium name="The Broad Institute Genome Sequencing Center for Infectious Disease"/>
            <person name="Wu L."/>
            <person name="Ma J."/>
        </authorList>
    </citation>
    <scope>NUCLEOTIDE SEQUENCE [LARGE SCALE GENOMIC DNA]</scope>
    <source>
        <strain evidence="8">CGMCC 4.7035</strain>
    </source>
</reference>
<feature type="domain" description="HTH lysR-type" evidence="6">
    <location>
        <begin position="5"/>
        <end position="62"/>
    </location>
</feature>
<keyword evidence="4" id="KW-0804">Transcription</keyword>
<dbReference type="PANTHER" id="PTHR30346">
    <property type="entry name" value="TRANSCRIPTIONAL DUAL REGULATOR HCAR-RELATED"/>
    <property type="match status" value="1"/>
</dbReference>
<evidence type="ECO:0000256" key="5">
    <source>
        <dbReference type="SAM" id="MobiDB-lite"/>
    </source>
</evidence>
<dbReference type="Gene3D" id="3.40.190.10">
    <property type="entry name" value="Periplasmic binding protein-like II"/>
    <property type="match status" value="2"/>
</dbReference>
<comment type="caution">
    <text evidence="7">The sequence shown here is derived from an EMBL/GenBank/DDBJ whole genome shotgun (WGS) entry which is preliminary data.</text>
</comment>
<name>A0ABV7SL85_9ACTN</name>
<keyword evidence="2" id="KW-0805">Transcription regulation</keyword>
<comment type="similarity">
    <text evidence="1">Belongs to the LysR transcriptional regulatory family.</text>
</comment>
<protein>
    <submittedName>
        <fullName evidence="7">LysR family transcriptional regulator</fullName>
    </submittedName>
</protein>
<dbReference type="Gene3D" id="1.10.10.10">
    <property type="entry name" value="Winged helix-like DNA-binding domain superfamily/Winged helix DNA-binding domain"/>
    <property type="match status" value="1"/>
</dbReference>
<dbReference type="PANTHER" id="PTHR30346:SF30">
    <property type="entry name" value="SMALL NEUTRAL PROTEASE REGULATORY PROTEIN"/>
    <property type="match status" value="1"/>
</dbReference>
<dbReference type="SUPFAM" id="SSF46785">
    <property type="entry name" value="Winged helix' DNA-binding domain"/>
    <property type="match status" value="1"/>
</dbReference>
<evidence type="ECO:0000313" key="8">
    <source>
        <dbReference type="Proteomes" id="UP001595701"/>
    </source>
</evidence>
<dbReference type="SUPFAM" id="SSF53850">
    <property type="entry name" value="Periplasmic binding protein-like II"/>
    <property type="match status" value="1"/>
</dbReference>
<evidence type="ECO:0000256" key="4">
    <source>
        <dbReference type="ARBA" id="ARBA00023163"/>
    </source>
</evidence>
<dbReference type="InterPro" id="IPR036390">
    <property type="entry name" value="WH_DNA-bd_sf"/>
</dbReference>
<feature type="region of interest" description="Disordered" evidence="5">
    <location>
        <begin position="294"/>
        <end position="318"/>
    </location>
</feature>
<dbReference type="InterPro" id="IPR005119">
    <property type="entry name" value="LysR_subst-bd"/>
</dbReference>
<dbReference type="PRINTS" id="PR00039">
    <property type="entry name" value="HTHLYSR"/>
</dbReference>
<dbReference type="Pfam" id="PF00126">
    <property type="entry name" value="HTH_1"/>
    <property type="match status" value="1"/>
</dbReference>
<evidence type="ECO:0000259" key="6">
    <source>
        <dbReference type="PROSITE" id="PS50931"/>
    </source>
</evidence>
<dbReference type="Pfam" id="PF03466">
    <property type="entry name" value="LysR_substrate"/>
    <property type="match status" value="1"/>
</dbReference>
<proteinExistence type="inferred from homology"/>
<dbReference type="RefSeq" id="WP_310773216.1">
    <property type="nucleotide sequence ID" value="NZ_JBHRWR010000022.1"/>
</dbReference>
<accession>A0ABV7SL85</accession>
<evidence type="ECO:0000256" key="2">
    <source>
        <dbReference type="ARBA" id="ARBA00023015"/>
    </source>
</evidence>
<keyword evidence="8" id="KW-1185">Reference proteome</keyword>
<dbReference type="InterPro" id="IPR036388">
    <property type="entry name" value="WH-like_DNA-bd_sf"/>
</dbReference>
<dbReference type="Proteomes" id="UP001595701">
    <property type="component" value="Unassembled WGS sequence"/>
</dbReference>
<dbReference type="InterPro" id="IPR000847">
    <property type="entry name" value="LysR_HTH_N"/>
</dbReference>
<dbReference type="EMBL" id="JBHRWR010000022">
    <property type="protein sequence ID" value="MFC3577086.1"/>
    <property type="molecule type" value="Genomic_DNA"/>
</dbReference>
<evidence type="ECO:0000256" key="1">
    <source>
        <dbReference type="ARBA" id="ARBA00009437"/>
    </source>
</evidence>